<sequence>MAEAAVQSVQVVPALDEVVIDIASHRIVGWATADQVRTDPVATCRQRRPTRPVILPSDRGSQYASWQVAALAYGVRLSVGHTGQCWDHALAESFFAAITREALDTTAWPSRTAARTAIFGGQVEPALVGRTWAYSPS</sequence>
<keyword evidence="2" id="KW-1185">Reference proteome</keyword>
<evidence type="ECO:0000313" key="2">
    <source>
        <dbReference type="Proteomes" id="UP001156398"/>
    </source>
</evidence>
<dbReference type="InterPro" id="IPR036397">
    <property type="entry name" value="RNaseH_sf"/>
</dbReference>
<dbReference type="InterPro" id="IPR050900">
    <property type="entry name" value="Transposase_IS3/IS150/IS904"/>
</dbReference>
<dbReference type="Gene3D" id="3.30.420.10">
    <property type="entry name" value="Ribonuclease H-like superfamily/Ribonuclease H"/>
    <property type="match status" value="1"/>
</dbReference>
<dbReference type="PANTHER" id="PTHR46889">
    <property type="entry name" value="TRANSPOSASE INSF FOR INSERTION SEQUENCE IS3B-RELATED"/>
    <property type="match status" value="1"/>
</dbReference>
<proteinExistence type="predicted"/>
<evidence type="ECO:0000313" key="1">
    <source>
        <dbReference type="EMBL" id="MDI5962531.1"/>
    </source>
</evidence>
<dbReference type="InterPro" id="IPR012337">
    <property type="entry name" value="RNaseH-like_sf"/>
</dbReference>
<dbReference type="EMBL" id="JAAGKO020000007">
    <property type="protein sequence ID" value="MDI5962531.1"/>
    <property type="molecule type" value="Genomic_DNA"/>
</dbReference>
<gene>
    <name evidence="1" type="ORF">POF43_007365</name>
</gene>
<dbReference type="SUPFAM" id="SSF53098">
    <property type="entry name" value="Ribonuclease H-like"/>
    <property type="match status" value="1"/>
</dbReference>
<organism evidence="1 2">
    <name type="scientific">Streptantibioticus silvisoli</name>
    <dbReference type="NCBI Taxonomy" id="2705255"/>
    <lineage>
        <taxon>Bacteria</taxon>
        <taxon>Bacillati</taxon>
        <taxon>Actinomycetota</taxon>
        <taxon>Actinomycetes</taxon>
        <taxon>Kitasatosporales</taxon>
        <taxon>Streptomycetaceae</taxon>
        <taxon>Streptantibioticus</taxon>
    </lineage>
</organism>
<dbReference type="RefSeq" id="WP_271324811.1">
    <property type="nucleotide sequence ID" value="NZ_JAAGKO020000007.1"/>
</dbReference>
<protein>
    <recommendedName>
        <fullName evidence="3">Integrase catalytic domain-containing protein</fullName>
    </recommendedName>
</protein>
<name>A0ABT6VVM1_9ACTN</name>
<dbReference type="Proteomes" id="UP001156398">
    <property type="component" value="Unassembled WGS sequence"/>
</dbReference>
<reference evidence="1 2" key="1">
    <citation type="submission" date="2023-05" db="EMBL/GenBank/DDBJ databases">
        <title>Streptantibioticus silvisoli sp. nov., acidotolerant actinomycetes 1 from pine litter.</title>
        <authorList>
            <person name="Swiecimska M."/>
            <person name="Golinska P."/>
            <person name="Sangal V."/>
            <person name="Wachnowicz B."/>
            <person name="Goodfellow M."/>
        </authorList>
    </citation>
    <scope>NUCLEOTIDE SEQUENCE [LARGE SCALE GENOMIC DNA]</scope>
    <source>
        <strain evidence="1 2">SL54</strain>
    </source>
</reference>
<evidence type="ECO:0008006" key="3">
    <source>
        <dbReference type="Google" id="ProtNLM"/>
    </source>
</evidence>
<accession>A0ABT6VVM1</accession>
<dbReference type="PANTHER" id="PTHR46889:SF4">
    <property type="entry name" value="TRANSPOSASE INSO FOR INSERTION SEQUENCE ELEMENT IS911B-RELATED"/>
    <property type="match status" value="1"/>
</dbReference>
<comment type="caution">
    <text evidence="1">The sequence shown here is derived from an EMBL/GenBank/DDBJ whole genome shotgun (WGS) entry which is preliminary data.</text>
</comment>